<keyword evidence="4" id="KW-1185">Reference proteome</keyword>
<organism evidence="3 4">
    <name type="scientific">Rhizophlyctis rosea</name>
    <dbReference type="NCBI Taxonomy" id="64517"/>
    <lineage>
        <taxon>Eukaryota</taxon>
        <taxon>Fungi</taxon>
        <taxon>Fungi incertae sedis</taxon>
        <taxon>Chytridiomycota</taxon>
        <taxon>Chytridiomycota incertae sedis</taxon>
        <taxon>Chytridiomycetes</taxon>
        <taxon>Rhizophlyctidales</taxon>
        <taxon>Rhizophlyctidaceae</taxon>
        <taxon>Rhizophlyctis</taxon>
    </lineage>
</organism>
<dbReference type="EMBL" id="JADGJD010000075">
    <property type="protein sequence ID" value="KAJ3055501.1"/>
    <property type="molecule type" value="Genomic_DNA"/>
</dbReference>
<evidence type="ECO:0000256" key="2">
    <source>
        <dbReference type="SAM" id="MobiDB-lite"/>
    </source>
</evidence>
<evidence type="ECO:0000256" key="1">
    <source>
        <dbReference type="SAM" id="Coils"/>
    </source>
</evidence>
<gene>
    <name evidence="3" type="ORF">HK097_010276</name>
</gene>
<dbReference type="Proteomes" id="UP001212841">
    <property type="component" value="Unassembled WGS sequence"/>
</dbReference>
<accession>A0AAD5SIQ3</accession>
<reference evidence="3" key="1">
    <citation type="submission" date="2020-05" db="EMBL/GenBank/DDBJ databases">
        <title>Phylogenomic resolution of chytrid fungi.</title>
        <authorList>
            <person name="Stajich J.E."/>
            <person name="Amses K."/>
            <person name="Simmons R."/>
            <person name="Seto K."/>
            <person name="Myers J."/>
            <person name="Bonds A."/>
            <person name="Quandt C.A."/>
            <person name="Barry K."/>
            <person name="Liu P."/>
            <person name="Grigoriev I."/>
            <person name="Longcore J.E."/>
            <person name="James T.Y."/>
        </authorList>
    </citation>
    <scope>NUCLEOTIDE SEQUENCE</scope>
    <source>
        <strain evidence="3">JEL0318</strain>
    </source>
</reference>
<evidence type="ECO:0000313" key="4">
    <source>
        <dbReference type="Proteomes" id="UP001212841"/>
    </source>
</evidence>
<dbReference type="AlphaFoldDB" id="A0AAD5SIQ3"/>
<feature type="coiled-coil region" evidence="1">
    <location>
        <begin position="9"/>
        <end position="50"/>
    </location>
</feature>
<proteinExistence type="predicted"/>
<feature type="region of interest" description="Disordered" evidence="2">
    <location>
        <begin position="102"/>
        <end position="128"/>
    </location>
</feature>
<protein>
    <submittedName>
        <fullName evidence="3">Uncharacterized protein</fullName>
    </submittedName>
</protein>
<keyword evidence="1" id="KW-0175">Coiled coil</keyword>
<name>A0AAD5SIQ3_9FUNG</name>
<evidence type="ECO:0000313" key="3">
    <source>
        <dbReference type="EMBL" id="KAJ3055501.1"/>
    </source>
</evidence>
<sequence length="128" mass="14739">MTGNLHNQIRDLTNQNSALNTKNDELRRILHETCTELNQTKEKLRIAEAEREAEWLEGNHLAVKAMRTETYRHRDVMDEFLNSRYNKPRDEEVSAIAQKAAGTCEEHNPETFKKMSEKGGHATGDSDE</sequence>
<comment type="caution">
    <text evidence="3">The sequence shown here is derived from an EMBL/GenBank/DDBJ whole genome shotgun (WGS) entry which is preliminary data.</text>
</comment>
<feature type="compositionally biased region" description="Basic and acidic residues" evidence="2">
    <location>
        <begin position="104"/>
        <end position="120"/>
    </location>
</feature>